<dbReference type="GO" id="GO:0005741">
    <property type="term" value="C:mitochondrial outer membrane"/>
    <property type="evidence" value="ECO:0007669"/>
    <property type="project" value="UniProtKB-SubCell"/>
</dbReference>
<dbReference type="InterPro" id="IPR023395">
    <property type="entry name" value="MCP_dom_sf"/>
</dbReference>
<accession>A0A8R1TYE4</accession>
<comment type="similarity">
    <text evidence="2 11">Belongs to the mitochondrial carrier (TC 2.A.29) family.</text>
</comment>
<evidence type="ECO:0000256" key="2">
    <source>
        <dbReference type="ARBA" id="ARBA00006375"/>
    </source>
</evidence>
<comment type="subcellular location">
    <subcellularLocation>
        <location evidence="1">Mitochondrion outer membrane</location>
        <topology evidence="1">Multi-pass membrane protein</topology>
    </subcellularLocation>
</comment>
<evidence type="ECO:0000256" key="4">
    <source>
        <dbReference type="ARBA" id="ARBA00022692"/>
    </source>
</evidence>
<evidence type="ECO:0000313" key="13">
    <source>
        <dbReference type="EnsemblMetazoa" id="OVOC721.1"/>
    </source>
</evidence>
<keyword evidence="5" id="KW-0677">Repeat</keyword>
<dbReference type="PANTHER" id="PTHR21252">
    <property type="entry name" value="TB1 PROTEIN-RELATED"/>
    <property type="match status" value="1"/>
</dbReference>
<name>A0A8R1TYE4_ONCVO</name>
<dbReference type="GO" id="GO:0090149">
    <property type="term" value="P:mitochondrial membrane fission"/>
    <property type="evidence" value="ECO:0007669"/>
    <property type="project" value="InterPro"/>
</dbReference>
<proteinExistence type="inferred from homology"/>
<reference evidence="14" key="1">
    <citation type="submission" date="2013-10" db="EMBL/GenBank/DDBJ databases">
        <title>Genome sequencing of Onchocerca volvulus.</title>
        <authorList>
            <person name="Cotton J."/>
            <person name="Tsai J."/>
            <person name="Stanley E."/>
            <person name="Tracey A."/>
            <person name="Holroyd N."/>
            <person name="Lustigman S."/>
            <person name="Berriman M."/>
        </authorList>
    </citation>
    <scope>NUCLEOTIDE SEQUENCE</scope>
</reference>
<sequence length="473" mass="52981">MSVNYFRDKQTANLTGMHHRFGSNGTFGSDQLIEPFSADFAPGFMTPATLSKPANESASSPRKPHDPMANVSIGITDLVTKILISHPCTVLRRQCQVHQFARSLHLTPFTLIPVVYKITSSEGLLTLWKGTIGSGILWGLSTVGEILIADIFGLPRHYVKHGSVKKYCHHLILKALTAVCMTPFIVSSFIETVRSESGIGDEFRVMDVVTNGISRLRLDFIGPRDNSKRFSLLYLVIPTACLFTSRYLITISIYDWTYVLARRYVNRKPLHEKTVFHQYFPQIFATLTSQTLADFVLYPFETVIHRLYIQGTRTLIDNLDNGVTAISITAKYVGFFDCFRTIINRESFWSLYAGVGALGLQYILHLCLLRFIRTVIKYGNRVTSVQQQEAIAMASSTSSHRLTPLLYDSPSSENGSSSPLTEDISDNFRARYPAFGQTISTFGRTSPPLLASSTSNFFSNWPSGLYPETNTNQ</sequence>
<evidence type="ECO:0008006" key="15">
    <source>
        <dbReference type="Google" id="ProtNLM"/>
    </source>
</evidence>
<evidence type="ECO:0000256" key="3">
    <source>
        <dbReference type="ARBA" id="ARBA00022448"/>
    </source>
</evidence>
<dbReference type="EMBL" id="CMVM020000020">
    <property type="status" value="NOT_ANNOTATED_CDS"/>
    <property type="molecule type" value="Genomic_DNA"/>
</dbReference>
<evidence type="ECO:0000256" key="7">
    <source>
        <dbReference type="ARBA" id="ARBA00022989"/>
    </source>
</evidence>
<dbReference type="PROSITE" id="PS50920">
    <property type="entry name" value="SOLCAR"/>
    <property type="match status" value="1"/>
</dbReference>
<evidence type="ECO:0000256" key="10">
    <source>
        <dbReference type="PROSITE-ProRule" id="PRU00282"/>
    </source>
</evidence>
<dbReference type="Pfam" id="PF00153">
    <property type="entry name" value="Mito_carr"/>
    <property type="match status" value="1"/>
</dbReference>
<organism evidence="13 14">
    <name type="scientific">Onchocerca volvulus</name>
    <dbReference type="NCBI Taxonomy" id="6282"/>
    <lineage>
        <taxon>Eukaryota</taxon>
        <taxon>Metazoa</taxon>
        <taxon>Ecdysozoa</taxon>
        <taxon>Nematoda</taxon>
        <taxon>Chromadorea</taxon>
        <taxon>Rhabditida</taxon>
        <taxon>Spirurina</taxon>
        <taxon>Spiruromorpha</taxon>
        <taxon>Filarioidea</taxon>
        <taxon>Onchocercidae</taxon>
        <taxon>Onchocerca</taxon>
    </lineage>
</organism>
<dbReference type="SUPFAM" id="SSF103506">
    <property type="entry name" value="Mitochondrial carrier"/>
    <property type="match status" value="1"/>
</dbReference>
<dbReference type="Proteomes" id="UP000024404">
    <property type="component" value="Unassembled WGS sequence"/>
</dbReference>
<evidence type="ECO:0000313" key="14">
    <source>
        <dbReference type="Proteomes" id="UP000024404"/>
    </source>
</evidence>
<keyword evidence="3 11" id="KW-0813">Transport</keyword>
<evidence type="ECO:0000256" key="8">
    <source>
        <dbReference type="ARBA" id="ARBA00023128"/>
    </source>
</evidence>
<protein>
    <recommendedName>
        <fullName evidence="15">Solute carrier family 25 member 46</fullName>
    </recommendedName>
</protein>
<keyword evidence="14" id="KW-1185">Reference proteome</keyword>
<dbReference type="Gene3D" id="1.50.40.10">
    <property type="entry name" value="Mitochondrial carrier domain"/>
    <property type="match status" value="1"/>
</dbReference>
<feature type="transmembrane region" description="Helical" evidence="12">
    <location>
        <begin position="349"/>
        <end position="372"/>
    </location>
</feature>
<feature type="repeat" description="Solcar" evidence="10">
    <location>
        <begin position="277"/>
        <end position="379"/>
    </location>
</feature>
<dbReference type="OMA" id="QVHQFAR"/>
<keyword evidence="4 10" id="KW-0812">Transmembrane</keyword>
<evidence type="ECO:0000256" key="9">
    <source>
        <dbReference type="ARBA" id="ARBA00023136"/>
    </source>
</evidence>
<evidence type="ECO:0000256" key="6">
    <source>
        <dbReference type="ARBA" id="ARBA00022787"/>
    </source>
</evidence>
<keyword evidence="8" id="KW-0496">Mitochondrion</keyword>
<dbReference type="InterPro" id="IPR018108">
    <property type="entry name" value="MCP_transmembrane"/>
</dbReference>
<keyword evidence="9 10" id="KW-0472">Membrane</keyword>
<evidence type="ECO:0000256" key="12">
    <source>
        <dbReference type="SAM" id="Phobius"/>
    </source>
</evidence>
<dbReference type="InterPro" id="IPR039158">
    <property type="entry name" value="SLC25A46"/>
</dbReference>
<evidence type="ECO:0000256" key="5">
    <source>
        <dbReference type="ARBA" id="ARBA00022737"/>
    </source>
</evidence>
<evidence type="ECO:0000256" key="11">
    <source>
        <dbReference type="RuleBase" id="RU000488"/>
    </source>
</evidence>
<dbReference type="EnsemblMetazoa" id="OVOC721.1">
    <property type="protein sequence ID" value="OVOC721.1"/>
    <property type="gene ID" value="WBGene00237530"/>
</dbReference>
<dbReference type="PANTHER" id="PTHR21252:SF2">
    <property type="entry name" value="MITOCHONDRIAL OUTER MEMBRANE PROTEIN SLC25A46"/>
    <property type="match status" value="1"/>
</dbReference>
<evidence type="ECO:0000256" key="1">
    <source>
        <dbReference type="ARBA" id="ARBA00004374"/>
    </source>
</evidence>
<keyword evidence="7 12" id="KW-1133">Transmembrane helix</keyword>
<keyword evidence="6" id="KW-1000">Mitochondrion outer membrane</keyword>
<reference evidence="13" key="2">
    <citation type="submission" date="2022-06" db="UniProtKB">
        <authorList>
            <consortium name="EnsemblMetazoa"/>
        </authorList>
    </citation>
    <scope>IDENTIFICATION</scope>
</reference>
<feature type="transmembrane region" description="Helical" evidence="12">
    <location>
        <begin position="232"/>
        <end position="254"/>
    </location>
</feature>
<dbReference type="AlphaFoldDB" id="A0A8R1TYE4"/>